<dbReference type="GO" id="GO:0008270">
    <property type="term" value="F:zinc ion binding"/>
    <property type="evidence" value="ECO:0007669"/>
    <property type="project" value="InterPro"/>
</dbReference>
<dbReference type="InterPro" id="IPR021109">
    <property type="entry name" value="Peptidase_aspartic_dom_sf"/>
</dbReference>
<evidence type="ECO:0000313" key="4">
    <source>
        <dbReference type="Proteomes" id="UP001221757"/>
    </source>
</evidence>
<keyword evidence="4" id="KW-1185">Reference proteome</keyword>
<evidence type="ECO:0008006" key="5">
    <source>
        <dbReference type="Google" id="ProtNLM"/>
    </source>
</evidence>
<evidence type="ECO:0000256" key="1">
    <source>
        <dbReference type="ARBA" id="ARBA00022664"/>
    </source>
</evidence>
<dbReference type="Proteomes" id="UP001221757">
    <property type="component" value="Unassembled WGS sequence"/>
</dbReference>
<evidence type="ECO:0000256" key="2">
    <source>
        <dbReference type="SAM" id="MobiDB-lite"/>
    </source>
</evidence>
<proteinExistence type="predicted"/>
<protein>
    <recommendedName>
        <fullName evidence="5">CCHC-type domain-containing protein</fullName>
    </recommendedName>
</protein>
<organism evidence="3 4">
    <name type="scientific">Mycena rosella</name>
    <name type="common">Pink bonnet</name>
    <name type="synonym">Agaricus rosellus</name>
    <dbReference type="NCBI Taxonomy" id="1033263"/>
    <lineage>
        <taxon>Eukaryota</taxon>
        <taxon>Fungi</taxon>
        <taxon>Dikarya</taxon>
        <taxon>Basidiomycota</taxon>
        <taxon>Agaricomycotina</taxon>
        <taxon>Agaricomycetes</taxon>
        <taxon>Agaricomycetidae</taxon>
        <taxon>Agaricales</taxon>
        <taxon>Marasmiineae</taxon>
        <taxon>Mycenaceae</taxon>
        <taxon>Mycena</taxon>
    </lineage>
</organism>
<dbReference type="Gene3D" id="2.40.70.10">
    <property type="entry name" value="Acid Proteases"/>
    <property type="match status" value="1"/>
</dbReference>
<dbReference type="SUPFAM" id="SSF57756">
    <property type="entry name" value="Retrovirus zinc finger-like domains"/>
    <property type="match status" value="1"/>
</dbReference>
<name>A0AAD7CZQ5_MYCRO</name>
<dbReference type="GO" id="GO:0003676">
    <property type="term" value="F:nucleic acid binding"/>
    <property type="evidence" value="ECO:0007669"/>
    <property type="project" value="InterPro"/>
</dbReference>
<evidence type="ECO:0000313" key="3">
    <source>
        <dbReference type="EMBL" id="KAJ7671839.1"/>
    </source>
</evidence>
<keyword evidence="1" id="KW-0507">mRNA processing</keyword>
<dbReference type="AlphaFoldDB" id="A0AAD7CZQ5"/>
<dbReference type="InterPro" id="IPR036875">
    <property type="entry name" value="Znf_CCHC_sf"/>
</dbReference>
<sequence length="458" mass="51520">MTPQTTTWAAFKSLIADLYPGADGAKMFTLRDLENLVTEQALIKIRTKEDFSDYHRRFKTITVHLVSSSKLTTLEEKTEYPKGLNEKCGFCSSTGHFLRECPLVVEYIHQGRCQWNNDNKIVLPNGRFVPRRVSSQNLSERIDRWLAENGPPQQQQQQQQRPTKELEVPEVVIQRKPPTKPTSKPGPGPDSVATPSVATLSLPAKPLLPPTFKYQSMMEDPTLLQAVIDRMMNTTITLANRELCAVSSEVRKYYRENSITKRIPTVETSMIAIEEGEPAQEALVLRWEGVEQTRDHILTASPIDLLRVLDILVNDSHTIACTLDQGSEIVAMNRSVWQEIGVSLSPEKVLTMESADSNQSLMAGVVENLKFSIRDIDLLLQVHVVDGAPFDILMGRPFFRFTECHTKDRSDGTQELTLTCPNTGHIITIPTRQKPPCAENIQSTNAFSRYDVEQVGFA</sequence>
<dbReference type="CDD" id="cd00303">
    <property type="entry name" value="retropepsin_like"/>
    <property type="match status" value="1"/>
</dbReference>
<feature type="region of interest" description="Disordered" evidence="2">
    <location>
        <begin position="149"/>
        <end position="196"/>
    </location>
</feature>
<comment type="caution">
    <text evidence="3">The sequence shown here is derived from an EMBL/GenBank/DDBJ whole genome shotgun (WGS) entry which is preliminary data.</text>
</comment>
<accession>A0AAD7CZQ5</accession>
<dbReference type="EMBL" id="JARKIE010000171">
    <property type="protein sequence ID" value="KAJ7671839.1"/>
    <property type="molecule type" value="Genomic_DNA"/>
</dbReference>
<dbReference type="GO" id="GO:0006397">
    <property type="term" value="P:mRNA processing"/>
    <property type="evidence" value="ECO:0007669"/>
    <property type="project" value="UniProtKB-KW"/>
</dbReference>
<reference evidence="3" key="1">
    <citation type="submission" date="2023-03" db="EMBL/GenBank/DDBJ databases">
        <title>Massive genome expansion in bonnet fungi (Mycena s.s.) driven by repeated elements and novel gene families across ecological guilds.</title>
        <authorList>
            <consortium name="Lawrence Berkeley National Laboratory"/>
            <person name="Harder C.B."/>
            <person name="Miyauchi S."/>
            <person name="Viragh M."/>
            <person name="Kuo A."/>
            <person name="Thoen E."/>
            <person name="Andreopoulos B."/>
            <person name="Lu D."/>
            <person name="Skrede I."/>
            <person name="Drula E."/>
            <person name="Henrissat B."/>
            <person name="Morin E."/>
            <person name="Kohler A."/>
            <person name="Barry K."/>
            <person name="LaButti K."/>
            <person name="Morin E."/>
            <person name="Salamov A."/>
            <person name="Lipzen A."/>
            <person name="Mereny Z."/>
            <person name="Hegedus B."/>
            <person name="Baldrian P."/>
            <person name="Stursova M."/>
            <person name="Weitz H."/>
            <person name="Taylor A."/>
            <person name="Grigoriev I.V."/>
            <person name="Nagy L.G."/>
            <person name="Martin F."/>
            <person name="Kauserud H."/>
        </authorList>
    </citation>
    <scope>NUCLEOTIDE SEQUENCE</scope>
    <source>
        <strain evidence="3">CBHHK067</strain>
    </source>
</reference>
<gene>
    <name evidence="3" type="ORF">B0H17DRAFT_948053</name>
</gene>